<evidence type="ECO:0000256" key="1">
    <source>
        <dbReference type="ARBA" id="ARBA00004604"/>
    </source>
</evidence>
<dbReference type="SUPFAM" id="SSF52954">
    <property type="entry name" value="Class II aaRS ABD-related"/>
    <property type="match status" value="1"/>
</dbReference>
<gene>
    <name evidence="8" type="ORF">TSAR_013426</name>
</gene>
<comment type="caution">
    <text evidence="8">The sequence shown here is derived from an EMBL/GenBank/DDBJ whole genome shotgun (WGS) entry which is preliminary data.</text>
</comment>
<organism evidence="8 9">
    <name type="scientific">Trichomalopsis sarcophagae</name>
    <dbReference type="NCBI Taxonomy" id="543379"/>
    <lineage>
        <taxon>Eukaryota</taxon>
        <taxon>Metazoa</taxon>
        <taxon>Ecdysozoa</taxon>
        <taxon>Arthropoda</taxon>
        <taxon>Hexapoda</taxon>
        <taxon>Insecta</taxon>
        <taxon>Pterygota</taxon>
        <taxon>Neoptera</taxon>
        <taxon>Endopterygota</taxon>
        <taxon>Hymenoptera</taxon>
        <taxon>Apocrita</taxon>
        <taxon>Proctotrupomorpha</taxon>
        <taxon>Chalcidoidea</taxon>
        <taxon>Pteromalidae</taxon>
        <taxon>Pteromalinae</taxon>
        <taxon>Trichomalopsis</taxon>
    </lineage>
</organism>
<dbReference type="EMBL" id="NNAY01001276">
    <property type="protein sequence ID" value="OXU24520.1"/>
    <property type="molecule type" value="Genomic_DNA"/>
</dbReference>
<dbReference type="SMART" id="SM00879">
    <property type="entry name" value="Brix"/>
    <property type="match status" value="1"/>
</dbReference>
<comment type="similarity">
    <text evidence="2 6">Belongs to the RPF2 family.</text>
</comment>
<keyword evidence="4 6" id="KW-0539">Nucleus</keyword>
<dbReference type="PANTHER" id="PTHR12728">
    <property type="entry name" value="BRIX DOMAIN CONTAINING PROTEIN"/>
    <property type="match status" value="1"/>
</dbReference>
<dbReference type="GO" id="GO:0005730">
    <property type="term" value="C:nucleolus"/>
    <property type="evidence" value="ECO:0007669"/>
    <property type="project" value="UniProtKB-SubCell"/>
</dbReference>
<sequence>MPVIERVIKPKTHKGKKAILSREPKIIEDTKQTLFVKGLKTTPALQQCMKDLYLLKRPEGKLLHKRNAIHPFEDATPIENFGRKLNASLFMMISNSKKRPNNLVMGRLFEHTLMDMVEFGVENYTALSKFRVEKIPSGIKPMLVFQGELFENNHEYVRIRNLLVDMFQREKVDQIRLQGLEHVLSFTAHENSILFRSYKVMLKKSGTRIPRIELVEIGPRMDLRVRRNKLATDDLFKQACKKPKELKVKKKKNITSDSLGTTHGRIHMGAQKLNTIQTRKMKGLRKTLAERKAEKKRKSLGAESADESSKKLKIAEENIQFKVMLKDKINRNLTLMSTPKSDKFFLRLSQAFKDSTSFSLLAKAIDLISFLNATSLIRHNILNWLAV</sequence>
<evidence type="ECO:0000259" key="7">
    <source>
        <dbReference type="PROSITE" id="PS50833"/>
    </source>
</evidence>
<dbReference type="STRING" id="543379.A0A232F1X7"/>
<evidence type="ECO:0000256" key="4">
    <source>
        <dbReference type="ARBA" id="ARBA00023242"/>
    </source>
</evidence>
<evidence type="ECO:0000256" key="3">
    <source>
        <dbReference type="ARBA" id="ARBA00020387"/>
    </source>
</evidence>
<accession>A0A232F1X7</accession>
<evidence type="ECO:0000313" key="8">
    <source>
        <dbReference type="EMBL" id="OXU24520.1"/>
    </source>
</evidence>
<dbReference type="Pfam" id="PF04427">
    <property type="entry name" value="Brix"/>
    <property type="match status" value="1"/>
</dbReference>
<dbReference type="AlphaFoldDB" id="A0A232F1X7"/>
<feature type="domain" description="Brix" evidence="7">
    <location>
        <begin position="31"/>
        <end position="234"/>
    </location>
</feature>
<evidence type="ECO:0000256" key="6">
    <source>
        <dbReference type="RuleBase" id="RU367086"/>
    </source>
</evidence>
<dbReference type="InterPro" id="IPR039770">
    <property type="entry name" value="Rpf2"/>
</dbReference>
<dbReference type="GO" id="GO:0000463">
    <property type="term" value="P:maturation of LSU-rRNA from tricistronic rRNA transcript (SSU-rRNA, 5.8S rRNA, LSU-rRNA)"/>
    <property type="evidence" value="ECO:0007669"/>
    <property type="project" value="TreeGrafter"/>
</dbReference>
<evidence type="ECO:0000313" key="9">
    <source>
        <dbReference type="Proteomes" id="UP000215335"/>
    </source>
</evidence>
<dbReference type="OrthoDB" id="407658at2759"/>
<dbReference type="Proteomes" id="UP000215335">
    <property type="component" value="Unassembled WGS sequence"/>
</dbReference>
<keyword evidence="9" id="KW-1185">Reference proteome</keyword>
<dbReference type="PROSITE" id="PS50833">
    <property type="entry name" value="BRIX"/>
    <property type="match status" value="1"/>
</dbReference>
<proteinExistence type="inferred from homology"/>
<comment type="subcellular location">
    <subcellularLocation>
        <location evidence="1 6">Nucleus</location>
        <location evidence="1 6">Nucleolus</location>
    </subcellularLocation>
</comment>
<dbReference type="PANTHER" id="PTHR12728:SF0">
    <property type="entry name" value="RIBOSOME PRODUCTION FACTOR 2 HOMOLOG"/>
    <property type="match status" value="1"/>
</dbReference>
<dbReference type="InterPro" id="IPR007109">
    <property type="entry name" value="Brix"/>
</dbReference>
<dbReference type="GO" id="GO:0000027">
    <property type="term" value="P:ribosomal large subunit assembly"/>
    <property type="evidence" value="ECO:0007669"/>
    <property type="project" value="InterPro"/>
</dbReference>
<evidence type="ECO:0000256" key="2">
    <source>
        <dbReference type="ARBA" id="ARBA00010782"/>
    </source>
</evidence>
<dbReference type="GO" id="GO:0019843">
    <property type="term" value="F:rRNA binding"/>
    <property type="evidence" value="ECO:0007669"/>
    <property type="project" value="UniProtKB-UniRule"/>
</dbReference>
<evidence type="ECO:0000256" key="5">
    <source>
        <dbReference type="ARBA" id="ARBA00030889"/>
    </source>
</evidence>
<reference evidence="8 9" key="1">
    <citation type="journal article" date="2017" name="Curr. Biol.">
        <title>The Evolution of Venom by Co-option of Single-Copy Genes.</title>
        <authorList>
            <person name="Martinson E.O."/>
            <person name="Mrinalini"/>
            <person name="Kelkar Y.D."/>
            <person name="Chang C.H."/>
            <person name="Werren J.H."/>
        </authorList>
    </citation>
    <scope>NUCLEOTIDE SEQUENCE [LARGE SCALE GENOMIC DNA]</scope>
    <source>
        <strain evidence="8 9">Alberta</strain>
        <tissue evidence="8">Whole body</tissue>
    </source>
</reference>
<protein>
    <recommendedName>
        <fullName evidence="3 6">Ribosome production factor 2 homolog</fullName>
    </recommendedName>
    <alternativeName>
        <fullName evidence="5 6">Ribosome biogenesis protein RPF2 homolog</fullName>
    </alternativeName>
</protein>
<name>A0A232F1X7_9HYME</name>